<dbReference type="SUPFAM" id="SSF46785">
    <property type="entry name" value="Winged helix' DNA-binding domain"/>
    <property type="match status" value="1"/>
</dbReference>
<evidence type="ECO:0000313" key="2">
    <source>
        <dbReference type="EMBL" id="TGC06752.1"/>
    </source>
</evidence>
<name>A0A4E0QQ08_9EURY</name>
<comment type="caution">
    <text evidence="2">The sequence shown here is derived from an EMBL/GenBank/DDBJ whole genome shotgun (WGS) entry which is preliminary data.</text>
</comment>
<accession>A0A4E0QQ08</accession>
<keyword evidence="3" id="KW-1185">Reference proteome</keyword>
<protein>
    <submittedName>
        <fullName evidence="2">Transcriptional regulator</fullName>
    </submittedName>
</protein>
<dbReference type="EMBL" id="PGGK01000023">
    <property type="protein sequence ID" value="TGC06752.1"/>
    <property type="molecule type" value="Genomic_DNA"/>
</dbReference>
<dbReference type="Proteomes" id="UP000297295">
    <property type="component" value="Unassembled WGS sequence"/>
</dbReference>
<gene>
    <name evidence="2" type="ORF">CUN85_12585</name>
</gene>
<reference evidence="2 3" key="1">
    <citation type="submission" date="2017-11" db="EMBL/GenBank/DDBJ databases">
        <title>Isolation and Characterization of Methanogenic Archaea from Saline Meromictic Lake at Siberia.</title>
        <authorList>
            <person name="Shen Y."/>
            <person name="Huang H.-H."/>
            <person name="Lai M.-C."/>
            <person name="Chen S.-C."/>
        </authorList>
    </citation>
    <scope>NUCLEOTIDE SEQUENCE [LARGE SCALE GENOMIC DNA]</scope>
    <source>
        <strain evidence="2 3">SY-01</strain>
    </source>
</reference>
<evidence type="ECO:0000313" key="3">
    <source>
        <dbReference type="Proteomes" id="UP000297295"/>
    </source>
</evidence>
<dbReference type="OrthoDB" id="140281at2157"/>
<sequence length="79" mass="8949">MEDLIGFVSGNNNRQKLLALLGSKHNLDADKMAKNMRMAYPSVNKIIQELLEKDLIKQENGSYSLTELGETVERRVQSI</sequence>
<dbReference type="AlphaFoldDB" id="A0A4E0QQ08"/>
<dbReference type="InterPro" id="IPR036388">
    <property type="entry name" value="WH-like_DNA-bd_sf"/>
</dbReference>
<organism evidence="2 3">
    <name type="scientific">Methanolobus halotolerans</name>
    <dbReference type="NCBI Taxonomy" id="2052935"/>
    <lineage>
        <taxon>Archaea</taxon>
        <taxon>Methanobacteriati</taxon>
        <taxon>Methanobacteriota</taxon>
        <taxon>Stenosarchaea group</taxon>
        <taxon>Methanomicrobia</taxon>
        <taxon>Methanosarcinales</taxon>
        <taxon>Methanosarcinaceae</taxon>
        <taxon>Methanolobus</taxon>
    </lineage>
</organism>
<proteinExistence type="predicted"/>
<dbReference type="Gene3D" id="1.10.10.10">
    <property type="entry name" value="Winged helix-like DNA-binding domain superfamily/Winged helix DNA-binding domain"/>
    <property type="match status" value="1"/>
</dbReference>
<dbReference type="InterPro" id="IPR038723">
    <property type="entry name" value="ArnR1-like_HTH"/>
</dbReference>
<feature type="domain" description="ArnR1-like winged helix-turn-helix" evidence="1">
    <location>
        <begin position="30"/>
        <end position="77"/>
    </location>
</feature>
<dbReference type="Pfam" id="PF14947">
    <property type="entry name" value="HTH_45"/>
    <property type="match status" value="1"/>
</dbReference>
<dbReference type="RefSeq" id="WP_135390642.1">
    <property type="nucleotide sequence ID" value="NZ_PGGK01000023.1"/>
</dbReference>
<evidence type="ECO:0000259" key="1">
    <source>
        <dbReference type="Pfam" id="PF14947"/>
    </source>
</evidence>
<dbReference type="InterPro" id="IPR036390">
    <property type="entry name" value="WH_DNA-bd_sf"/>
</dbReference>